<dbReference type="PATRIC" id="fig|571915.4.peg.506"/>
<evidence type="ECO:0000256" key="4">
    <source>
        <dbReference type="ARBA" id="ARBA00022989"/>
    </source>
</evidence>
<gene>
    <name evidence="7" type="ORF">CMUST_02385</name>
</gene>
<dbReference type="InterPro" id="IPR050833">
    <property type="entry name" value="Poly_Biosynth_Transport"/>
</dbReference>
<keyword evidence="2" id="KW-1003">Cell membrane</keyword>
<evidence type="ECO:0000313" key="7">
    <source>
        <dbReference type="EMBL" id="AKK04821.1"/>
    </source>
</evidence>
<feature type="transmembrane region" description="Helical" evidence="6">
    <location>
        <begin position="336"/>
        <end position="359"/>
    </location>
</feature>
<dbReference type="CDD" id="cd13128">
    <property type="entry name" value="MATE_Wzx_like"/>
    <property type="match status" value="1"/>
</dbReference>
<dbReference type="RefSeq" id="WP_047261170.1">
    <property type="nucleotide sequence ID" value="NZ_CP011542.1"/>
</dbReference>
<feature type="transmembrane region" description="Helical" evidence="6">
    <location>
        <begin position="12"/>
        <end position="35"/>
    </location>
</feature>
<keyword evidence="3 6" id="KW-0812">Transmembrane</keyword>
<feature type="transmembrane region" description="Helical" evidence="6">
    <location>
        <begin position="458"/>
        <end position="478"/>
    </location>
</feature>
<name>A0A0G3GUH1_9CORY</name>
<feature type="transmembrane region" description="Helical" evidence="6">
    <location>
        <begin position="396"/>
        <end position="416"/>
    </location>
</feature>
<protein>
    <submittedName>
        <fullName evidence="7">Polysaccharide biosynthesis protein</fullName>
    </submittedName>
</protein>
<dbReference type="STRING" id="571915.CMUST_02385"/>
<evidence type="ECO:0000256" key="2">
    <source>
        <dbReference type="ARBA" id="ARBA00022475"/>
    </source>
</evidence>
<evidence type="ECO:0000256" key="6">
    <source>
        <dbReference type="SAM" id="Phobius"/>
    </source>
</evidence>
<evidence type="ECO:0000256" key="1">
    <source>
        <dbReference type="ARBA" id="ARBA00004651"/>
    </source>
</evidence>
<comment type="subcellular location">
    <subcellularLocation>
        <location evidence="1">Cell membrane</location>
        <topology evidence="1">Multi-pass membrane protein</topology>
    </subcellularLocation>
</comment>
<feature type="transmembrane region" description="Helical" evidence="6">
    <location>
        <begin position="47"/>
        <end position="66"/>
    </location>
</feature>
<keyword evidence="5 6" id="KW-0472">Membrane</keyword>
<feature type="transmembrane region" description="Helical" evidence="6">
    <location>
        <begin position="428"/>
        <end position="452"/>
    </location>
</feature>
<evidence type="ECO:0000256" key="5">
    <source>
        <dbReference type="ARBA" id="ARBA00023136"/>
    </source>
</evidence>
<reference evidence="8" key="2">
    <citation type="submission" date="2015-05" db="EMBL/GenBank/DDBJ databases">
        <title>Complete genome sequence of Corynebacterium mustelae DSM 45274, isolated from various tissues of a male ferret with lethal sepsis.</title>
        <authorList>
            <person name="Ruckert C."/>
            <person name="Albersmeier A."/>
            <person name="Winkler A."/>
            <person name="Tauch A."/>
        </authorList>
    </citation>
    <scope>NUCLEOTIDE SEQUENCE [LARGE SCALE GENOMIC DNA]</scope>
    <source>
        <strain evidence="8">DSM 45274</strain>
    </source>
</reference>
<feature type="transmembrane region" description="Helical" evidence="6">
    <location>
        <begin position="122"/>
        <end position="143"/>
    </location>
</feature>
<dbReference type="Pfam" id="PF01943">
    <property type="entry name" value="Polysacc_synt"/>
    <property type="match status" value="1"/>
</dbReference>
<dbReference type="PANTHER" id="PTHR30250">
    <property type="entry name" value="PST FAMILY PREDICTED COLANIC ACID TRANSPORTER"/>
    <property type="match status" value="1"/>
</dbReference>
<dbReference type="InterPro" id="IPR002797">
    <property type="entry name" value="Polysacc_synth"/>
</dbReference>
<dbReference type="Proteomes" id="UP000035199">
    <property type="component" value="Chromosome"/>
</dbReference>
<keyword evidence="4 6" id="KW-1133">Transmembrane helix</keyword>
<keyword evidence="8" id="KW-1185">Reference proteome</keyword>
<dbReference type="AlphaFoldDB" id="A0A0G3GUH1"/>
<dbReference type="PANTHER" id="PTHR30250:SF11">
    <property type="entry name" value="O-ANTIGEN TRANSPORTER-RELATED"/>
    <property type="match status" value="1"/>
</dbReference>
<feature type="transmembrane region" description="Helical" evidence="6">
    <location>
        <begin position="179"/>
        <end position="200"/>
    </location>
</feature>
<feature type="transmembrane region" description="Helical" evidence="6">
    <location>
        <begin position="302"/>
        <end position="324"/>
    </location>
</feature>
<sequence length="495" mass="51704">MKDNLTQRRDLARGGMVSFLGSATSALLGFVLTIVFSRLLGADGAGVIFQATGVFAVVLAFAKLGLDSTAIYLLPRLKLDSPEKIRSTITAFVLAALGASLVLVGLLEVIAPLLWSGVVSDVVRVLLVFVPVGALLLIASAILRALGSVTEYVVVANVALPALRPPLVAIAAVATGSVLVVAVAWALPLALLVVVAGVLVSRHLGRVEAGNRGVAIPSRGQWRTIMGFAAPRTVSAGLEQALIWVDVLLVGWLVSDQAAGVYGGAARFIQAGLVVDAALRVVVSPKFSSLLHQSKTEDVRDLYVTATMWLVLIASPAYVLLAVFSPVFLGLLGAEFVSGAAVLSILAVGMMLTFMAGNIHSLLIMSGRSGWAAINKAVVLTINVVGNLFALPHYGILGAAVVWALSMLFDALLAAVEVRIFLNIRAQFAEIVIPLLIVGAAFGIPSAIAVVVFGQSALALFVAVVVGGISWLAACRVFRSFVHLDGLVEMLRSRR</sequence>
<dbReference type="EMBL" id="CP011542">
    <property type="protein sequence ID" value="AKK04821.1"/>
    <property type="molecule type" value="Genomic_DNA"/>
</dbReference>
<dbReference type="OrthoDB" id="3246908at2"/>
<feature type="transmembrane region" description="Helical" evidence="6">
    <location>
        <begin position="152"/>
        <end position="173"/>
    </location>
</feature>
<feature type="transmembrane region" description="Helical" evidence="6">
    <location>
        <begin position="87"/>
        <end position="110"/>
    </location>
</feature>
<accession>A0A0G3GUH1</accession>
<proteinExistence type="predicted"/>
<organism evidence="7 8">
    <name type="scientific">Corynebacterium mustelae</name>
    <dbReference type="NCBI Taxonomy" id="571915"/>
    <lineage>
        <taxon>Bacteria</taxon>
        <taxon>Bacillati</taxon>
        <taxon>Actinomycetota</taxon>
        <taxon>Actinomycetes</taxon>
        <taxon>Mycobacteriales</taxon>
        <taxon>Corynebacteriaceae</taxon>
        <taxon>Corynebacterium</taxon>
    </lineage>
</organism>
<dbReference type="GO" id="GO:0005886">
    <property type="term" value="C:plasma membrane"/>
    <property type="evidence" value="ECO:0007669"/>
    <property type="project" value="UniProtKB-SubCell"/>
</dbReference>
<dbReference type="KEGG" id="cmv:CMUST_02385"/>
<reference evidence="7 8" key="1">
    <citation type="journal article" date="2015" name="Genome Announc.">
        <title>Complete Genome Sequence of the Type Strain Corynebacterium mustelae DSM 45274, Isolated from Various Tissues of a Male Ferret with Lethal Sepsis.</title>
        <authorList>
            <person name="Ruckert C."/>
            <person name="Eimer J."/>
            <person name="Winkler A."/>
            <person name="Tauch A."/>
        </authorList>
    </citation>
    <scope>NUCLEOTIDE SEQUENCE [LARGE SCALE GENOMIC DNA]</scope>
    <source>
        <strain evidence="7 8">DSM 45274</strain>
    </source>
</reference>
<evidence type="ECO:0000313" key="8">
    <source>
        <dbReference type="Proteomes" id="UP000035199"/>
    </source>
</evidence>
<feature type="transmembrane region" description="Helical" evidence="6">
    <location>
        <begin position="371"/>
        <end position="390"/>
    </location>
</feature>
<evidence type="ECO:0000256" key="3">
    <source>
        <dbReference type="ARBA" id="ARBA00022692"/>
    </source>
</evidence>